<gene>
    <name evidence="1" type="ORF">UFOPK3243_00152</name>
</gene>
<dbReference type="AlphaFoldDB" id="A0A6J7B3Y1"/>
<evidence type="ECO:0000313" key="1">
    <source>
        <dbReference type="EMBL" id="CAB4839831.1"/>
    </source>
</evidence>
<protein>
    <submittedName>
        <fullName evidence="1">Unannotated protein</fullName>
    </submittedName>
</protein>
<reference evidence="1" key="1">
    <citation type="submission" date="2020-05" db="EMBL/GenBank/DDBJ databases">
        <authorList>
            <person name="Chiriac C."/>
            <person name="Salcher M."/>
            <person name="Ghai R."/>
            <person name="Kavagutti S V."/>
        </authorList>
    </citation>
    <scope>NUCLEOTIDE SEQUENCE</scope>
</reference>
<sequence length="73" mass="7812">MSKSSALPWAILAIRSAVAGAMIMKSAFFAKEICRTSCTFSKTSAVTSRPDRASHVAFPTKFKLEGVGTTVTR</sequence>
<name>A0A6J7B3Y1_9ZZZZ</name>
<dbReference type="EMBL" id="CAFAZZ010000007">
    <property type="protein sequence ID" value="CAB4839831.1"/>
    <property type="molecule type" value="Genomic_DNA"/>
</dbReference>
<accession>A0A6J7B3Y1</accession>
<organism evidence="1">
    <name type="scientific">freshwater metagenome</name>
    <dbReference type="NCBI Taxonomy" id="449393"/>
    <lineage>
        <taxon>unclassified sequences</taxon>
        <taxon>metagenomes</taxon>
        <taxon>ecological metagenomes</taxon>
    </lineage>
</organism>
<proteinExistence type="predicted"/>